<dbReference type="RefSeq" id="WP_109821693.1">
    <property type="nucleotide sequence ID" value="NZ_QGKL01000009.1"/>
</dbReference>
<gene>
    <name evidence="12" type="ORF">DKT75_01620</name>
</gene>
<evidence type="ECO:0000313" key="12">
    <source>
        <dbReference type="EMBL" id="PWQ98887.1"/>
    </source>
</evidence>
<dbReference type="EMBL" id="QGKL01000009">
    <property type="protein sequence ID" value="PWQ98887.1"/>
    <property type="molecule type" value="Genomic_DNA"/>
</dbReference>
<evidence type="ECO:0000256" key="9">
    <source>
        <dbReference type="PROSITE-ProRule" id="PRU01248"/>
    </source>
</evidence>
<dbReference type="AlphaFoldDB" id="A0A317CL26"/>
<proteinExistence type="inferred from homology"/>
<dbReference type="PROSITE" id="PS51898">
    <property type="entry name" value="TYR_RECOMBINASE"/>
    <property type="match status" value="1"/>
</dbReference>
<evidence type="ECO:0000256" key="8">
    <source>
        <dbReference type="ARBA" id="ARBA00038613"/>
    </source>
</evidence>
<dbReference type="PANTHER" id="PTHR30349">
    <property type="entry name" value="PHAGE INTEGRASE-RELATED"/>
    <property type="match status" value="1"/>
</dbReference>
<dbReference type="GO" id="GO:0005737">
    <property type="term" value="C:cytoplasm"/>
    <property type="evidence" value="ECO:0007669"/>
    <property type="project" value="UniProtKB-SubCell"/>
</dbReference>
<dbReference type="OrthoDB" id="9801717at2"/>
<keyword evidence="4" id="KW-0229">DNA integration</keyword>
<dbReference type="InterPro" id="IPR011010">
    <property type="entry name" value="DNA_brk_join_enz"/>
</dbReference>
<evidence type="ECO:0000313" key="13">
    <source>
        <dbReference type="Proteomes" id="UP000245506"/>
    </source>
</evidence>
<dbReference type="GO" id="GO:0003677">
    <property type="term" value="F:DNA binding"/>
    <property type="evidence" value="ECO:0007669"/>
    <property type="project" value="UniProtKB-UniRule"/>
</dbReference>
<evidence type="ECO:0000259" key="10">
    <source>
        <dbReference type="PROSITE" id="PS51898"/>
    </source>
</evidence>
<evidence type="ECO:0000256" key="5">
    <source>
        <dbReference type="ARBA" id="ARBA00023125"/>
    </source>
</evidence>
<sequence length="324" mass="37365">MYKSPYLNEISNFMLVRQYSLRTVKTYIFWIKRFIQFNDNRHPESLGEIEVERFLTHLAVNRTVSRSTQSIALNAIAFLYTKFMESPLKDMSGFQRVKRPAKLPTVLTQEEVRTLLGHVESKHKLMVGILYGSGLRRIELHRLRVHDVDIKLKQIRVWNGKGYKHRITTLATELIPAIEKQIHRVQGLLYEDIDNPDFSGVWMPDALERKYKKANKSLGWQYLFPSGRLSIEPATGLLRRHHLDETGINKTLKRATQLAGINKQVSSHTLRHSFATHLLQNGVDIRTVQSQLGHSDVKTTEIYTHILKQGADGVKSPLSHLLQT</sequence>
<comment type="caution">
    <text evidence="12">The sequence shown here is derived from an EMBL/GenBank/DDBJ whole genome shotgun (WGS) entry which is preliminary data.</text>
</comment>
<keyword evidence="6" id="KW-0233">DNA recombination</keyword>
<protein>
    <submittedName>
        <fullName evidence="12">Integron integrase</fullName>
    </submittedName>
</protein>
<dbReference type="InterPro" id="IPR050090">
    <property type="entry name" value="Tyrosine_recombinase_XerCD"/>
</dbReference>
<evidence type="ECO:0000256" key="4">
    <source>
        <dbReference type="ARBA" id="ARBA00022908"/>
    </source>
</evidence>
<comment type="function">
    <text evidence="7">Site-specific tyrosine recombinase, which acts by catalyzing the cutting and rejoining of the recombining DNA molecules. The XerC-XerD complex is essential to convert dimers of the bacterial chromosome into monomers to permit their segregation at cell division. It also contributes to the segregational stability of plasmids.</text>
</comment>
<dbReference type="NCBIfam" id="TIGR02249">
    <property type="entry name" value="integrase_gron"/>
    <property type="match status" value="1"/>
</dbReference>
<name>A0A317CL26_9GAMM</name>
<dbReference type="FunFam" id="1.10.443.10:FF:000007">
    <property type="entry name" value="Tyrosine recombinase XerC"/>
    <property type="match status" value="1"/>
</dbReference>
<dbReference type="InterPro" id="IPR013762">
    <property type="entry name" value="Integrase-like_cat_sf"/>
</dbReference>
<organism evidence="12 13">
    <name type="scientific">Leucothrix arctica</name>
    <dbReference type="NCBI Taxonomy" id="1481894"/>
    <lineage>
        <taxon>Bacteria</taxon>
        <taxon>Pseudomonadati</taxon>
        <taxon>Pseudomonadota</taxon>
        <taxon>Gammaproteobacteria</taxon>
        <taxon>Thiotrichales</taxon>
        <taxon>Thiotrichaceae</taxon>
        <taxon>Leucothrix</taxon>
    </lineage>
</organism>
<keyword evidence="13" id="KW-1185">Reference proteome</keyword>
<evidence type="ECO:0000256" key="7">
    <source>
        <dbReference type="ARBA" id="ARBA00037721"/>
    </source>
</evidence>
<evidence type="ECO:0000259" key="11">
    <source>
        <dbReference type="PROSITE" id="PS51900"/>
    </source>
</evidence>
<dbReference type="PROSITE" id="PS51900">
    <property type="entry name" value="CB"/>
    <property type="match status" value="1"/>
</dbReference>
<feature type="domain" description="Tyr recombinase" evidence="10">
    <location>
        <begin position="102"/>
        <end position="316"/>
    </location>
</feature>
<dbReference type="SUPFAM" id="SSF56349">
    <property type="entry name" value="DNA breaking-rejoining enzymes"/>
    <property type="match status" value="1"/>
</dbReference>
<keyword evidence="5 9" id="KW-0238">DNA-binding</keyword>
<dbReference type="Gene3D" id="1.10.150.130">
    <property type="match status" value="1"/>
</dbReference>
<dbReference type="Gene3D" id="1.10.443.10">
    <property type="entry name" value="Intergrase catalytic core"/>
    <property type="match status" value="1"/>
</dbReference>
<dbReference type="InterPro" id="IPR044068">
    <property type="entry name" value="CB"/>
</dbReference>
<dbReference type="PANTHER" id="PTHR30349:SF64">
    <property type="entry name" value="PROPHAGE INTEGRASE INTD-RELATED"/>
    <property type="match status" value="1"/>
</dbReference>
<dbReference type="InterPro" id="IPR011946">
    <property type="entry name" value="Integrase_integron-type"/>
</dbReference>
<dbReference type="InterPro" id="IPR002104">
    <property type="entry name" value="Integrase_catalytic"/>
</dbReference>
<dbReference type="InterPro" id="IPR010998">
    <property type="entry name" value="Integrase_recombinase_N"/>
</dbReference>
<dbReference type="GO" id="GO:0006310">
    <property type="term" value="P:DNA recombination"/>
    <property type="evidence" value="ECO:0007669"/>
    <property type="project" value="UniProtKB-KW"/>
</dbReference>
<comment type="subcellular location">
    <subcellularLocation>
        <location evidence="1">Cytoplasm</location>
    </subcellularLocation>
</comment>
<evidence type="ECO:0000256" key="6">
    <source>
        <dbReference type="ARBA" id="ARBA00023172"/>
    </source>
</evidence>
<dbReference type="InterPro" id="IPR004107">
    <property type="entry name" value="Integrase_SAM-like_N"/>
</dbReference>
<evidence type="ECO:0000256" key="1">
    <source>
        <dbReference type="ARBA" id="ARBA00004496"/>
    </source>
</evidence>
<evidence type="ECO:0000256" key="3">
    <source>
        <dbReference type="ARBA" id="ARBA00022490"/>
    </source>
</evidence>
<feature type="domain" description="Core-binding (CB)" evidence="11">
    <location>
        <begin position="1"/>
        <end position="84"/>
    </location>
</feature>
<keyword evidence="3" id="KW-0963">Cytoplasm</keyword>
<dbReference type="Pfam" id="PF00589">
    <property type="entry name" value="Phage_integrase"/>
    <property type="match status" value="1"/>
</dbReference>
<dbReference type="Pfam" id="PF13495">
    <property type="entry name" value="Phage_int_SAM_4"/>
    <property type="match status" value="1"/>
</dbReference>
<evidence type="ECO:0000256" key="2">
    <source>
        <dbReference type="ARBA" id="ARBA00008857"/>
    </source>
</evidence>
<dbReference type="GO" id="GO:0015074">
    <property type="term" value="P:DNA integration"/>
    <property type="evidence" value="ECO:0007669"/>
    <property type="project" value="UniProtKB-KW"/>
</dbReference>
<accession>A0A317CL26</accession>
<dbReference type="Proteomes" id="UP000245506">
    <property type="component" value="Unassembled WGS sequence"/>
</dbReference>
<comment type="similarity">
    <text evidence="2">Belongs to the 'phage' integrase family.</text>
</comment>
<reference evidence="12 13" key="1">
    <citation type="submission" date="2018-05" db="EMBL/GenBank/DDBJ databases">
        <title>Leucothrix arctica sp. nov., isolated from Arctic seawater.</title>
        <authorList>
            <person name="Choi A."/>
            <person name="Baek K."/>
        </authorList>
    </citation>
    <scope>NUCLEOTIDE SEQUENCE [LARGE SCALE GENOMIC DNA]</scope>
    <source>
        <strain evidence="12 13">IMCC9719</strain>
    </source>
</reference>
<comment type="subunit">
    <text evidence="8">Forms a cyclic heterotetrameric complex composed of two molecules of XerC and two molecules of XerD.</text>
</comment>